<keyword evidence="6" id="KW-0131">Cell cycle</keyword>
<keyword evidence="10" id="KW-0175">Coiled coil</keyword>
<evidence type="ECO:0000256" key="2">
    <source>
        <dbReference type="ARBA" id="ARBA00015195"/>
    </source>
</evidence>
<dbReference type="GO" id="GO:0032153">
    <property type="term" value="C:cell division site"/>
    <property type="evidence" value="ECO:0007669"/>
    <property type="project" value="TreeGrafter"/>
</dbReference>
<gene>
    <name evidence="11" type="ORF">CRM82_17855</name>
</gene>
<evidence type="ECO:0000256" key="6">
    <source>
        <dbReference type="ARBA" id="ARBA00023306"/>
    </source>
</evidence>
<dbReference type="GO" id="GO:0043093">
    <property type="term" value="P:FtsZ-dependent cytokinesis"/>
    <property type="evidence" value="ECO:0007669"/>
    <property type="project" value="TreeGrafter"/>
</dbReference>
<evidence type="ECO:0000256" key="3">
    <source>
        <dbReference type="ARBA" id="ARBA00022490"/>
    </source>
</evidence>
<dbReference type="Pfam" id="PF05164">
    <property type="entry name" value="ZapA"/>
    <property type="match status" value="1"/>
</dbReference>
<accession>A0A2A7UY71</accession>
<dbReference type="GO" id="GO:0030428">
    <property type="term" value="C:cell septum"/>
    <property type="evidence" value="ECO:0007669"/>
    <property type="project" value="TreeGrafter"/>
</dbReference>
<name>A0A2A7UY71_COMTR</name>
<evidence type="ECO:0000313" key="11">
    <source>
        <dbReference type="EMBL" id="PEH90203.1"/>
    </source>
</evidence>
<comment type="function">
    <text evidence="7">Activator of cell division through the inhibition of FtsZ GTPase activity, therefore promoting FtsZ assembly into bundles of protofilaments necessary for the formation of the division Z ring. It is recruited early at mid-cell but it is not essential for cell division.</text>
</comment>
<dbReference type="InterPro" id="IPR036192">
    <property type="entry name" value="Cell_div_ZapA-like_sf"/>
</dbReference>
<dbReference type="PANTHER" id="PTHR34981">
    <property type="entry name" value="CELL DIVISION PROTEIN ZAPA"/>
    <property type="match status" value="1"/>
</dbReference>
<sequence>MSQIEARILQQDYVLTCPEGQEDMLLAAVQRVDADMERIRNTGKVRARERVGVLAAVNLAFESASLYTRVQELEQELELTLENGLAPVAPAADPLPAAPLEDTLQEDALQQAQQAQEEAQALAAQLQELLALREHELQQAQALIERLETALEVDSKLL</sequence>
<evidence type="ECO:0000256" key="10">
    <source>
        <dbReference type="SAM" id="Coils"/>
    </source>
</evidence>
<evidence type="ECO:0000256" key="1">
    <source>
        <dbReference type="ARBA" id="ARBA00004496"/>
    </source>
</evidence>
<comment type="subcellular location">
    <subcellularLocation>
        <location evidence="1">Cytoplasm</location>
    </subcellularLocation>
</comment>
<dbReference type="STRING" id="1219032.GCA_001515545_00930"/>
<dbReference type="Proteomes" id="UP000220246">
    <property type="component" value="Unassembled WGS sequence"/>
</dbReference>
<keyword evidence="3" id="KW-0963">Cytoplasm</keyword>
<dbReference type="GO" id="GO:0005829">
    <property type="term" value="C:cytosol"/>
    <property type="evidence" value="ECO:0007669"/>
    <property type="project" value="TreeGrafter"/>
</dbReference>
<dbReference type="InterPro" id="IPR007838">
    <property type="entry name" value="Cell_div_ZapA-like"/>
</dbReference>
<keyword evidence="4 11" id="KW-0132">Cell division</keyword>
<dbReference type="SUPFAM" id="SSF102829">
    <property type="entry name" value="Cell division protein ZapA-like"/>
    <property type="match status" value="1"/>
</dbReference>
<dbReference type="GO" id="GO:0000921">
    <property type="term" value="P:septin ring assembly"/>
    <property type="evidence" value="ECO:0007669"/>
    <property type="project" value="TreeGrafter"/>
</dbReference>
<evidence type="ECO:0000313" key="12">
    <source>
        <dbReference type="Proteomes" id="UP000220246"/>
    </source>
</evidence>
<keyword evidence="5" id="KW-0717">Septation</keyword>
<evidence type="ECO:0000256" key="8">
    <source>
        <dbReference type="ARBA" id="ARBA00026068"/>
    </source>
</evidence>
<evidence type="ECO:0000256" key="9">
    <source>
        <dbReference type="ARBA" id="ARBA00033158"/>
    </source>
</evidence>
<dbReference type="RefSeq" id="WP_083520286.1">
    <property type="nucleotide sequence ID" value="NZ_PDEA01000001.1"/>
</dbReference>
<reference evidence="12" key="1">
    <citation type="submission" date="2017-09" db="EMBL/GenBank/DDBJ databases">
        <title>FDA dAtabase for Regulatory Grade micrObial Sequences (FDA-ARGOS): Supporting development and validation of Infectious Disease Dx tests.</title>
        <authorList>
            <person name="Minogue T."/>
            <person name="Wolcott M."/>
            <person name="Wasieloski L."/>
            <person name="Aguilar W."/>
            <person name="Moore D."/>
            <person name="Tallon L."/>
            <person name="Sadzewicz L."/>
            <person name="Ott S."/>
            <person name="Zhao X."/>
            <person name="Nagaraj S."/>
            <person name="Vavikolanu K."/>
            <person name="Aluvathingal J."/>
            <person name="Nadendla S."/>
            <person name="Sichtig H."/>
        </authorList>
    </citation>
    <scope>NUCLEOTIDE SEQUENCE [LARGE SCALE GENOMIC DNA]</scope>
    <source>
        <strain evidence="12">FDAARGOS_394</strain>
    </source>
</reference>
<dbReference type="GeneID" id="80802493"/>
<evidence type="ECO:0000256" key="5">
    <source>
        <dbReference type="ARBA" id="ARBA00023210"/>
    </source>
</evidence>
<dbReference type="GO" id="GO:0000917">
    <property type="term" value="P:division septum assembly"/>
    <property type="evidence" value="ECO:0007669"/>
    <property type="project" value="UniProtKB-KW"/>
</dbReference>
<dbReference type="InterPro" id="IPR042233">
    <property type="entry name" value="Cell_div_ZapA_N"/>
</dbReference>
<comment type="subunit">
    <text evidence="8">Homodimer. Interacts with FtsZ.</text>
</comment>
<dbReference type="EMBL" id="PDEA01000001">
    <property type="protein sequence ID" value="PEH90203.1"/>
    <property type="molecule type" value="Genomic_DNA"/>
</dbReference>
<keyword evidence="12" id="KW-1185">Reference proteome</keyword>
<dbReference type="AlphaFoldDB" id="A0A2A7UY71"/>
<dbReference type="OrthoDB" id="5297208at2"/>
<comment type="caution">
    <text evidence="11">The sequence shown here is derived from an EMBL/GenBank/DDBJ whole genome shotgun (WGS) entry which is preliminary data.</text>
</comment>
<evidence type="ECO:0000256" key="7">
    <source>
        <dbReference type="ARBA" id="ARBA00024910"/>
    </source>
</evidence>
<proteinExistence type="predicted"/>
<feature type="coiled-coil region" evidence="10">
    <location>
        <begin position="63"/>
        <end position="157"/>
    </location>
</feature>
<evidence type="ECO:0000256" key="4">
    <source>
        <dbReference type="ARBA" id="ARBA00022618"/>
    </source>
</evidence>
<organism evidence="11 12">
    <name type="scientific">Comamonas terrigena</name>
    <dbReference type="NCBI Taxonomy" id="32013"/>
    <lineage>
        <taxon>Bacteria</taxon>
        <taxon>Pseudomonadati</taxon>
        <taxon>Pseudomonadota</taxon>
        <taxon>Betaproteobacteria</taxon>
        <taxon>Burkholderiales</taxon>
        <taxon>Comamonadaceae</taxon>
        <taxon>Comamonas</taxon>
    </lineage>
</organism>
<dbReference type="PANTHER" id="PTHR34981:SF1">
    <property type="entry name" value="CELL DIVISION PROTEIN ZAPA"/>
    <property type="match status" value="1"/>
</dbReference>
<protein>
    <recommendedName>
        <fullName evidence="2">Cell division protein ZapA</fullName>
    </recommendedName>
    <alternativeName>
        <fullName evidence="9">Z ring-associated protein ZapA</fullName>
    </alternativeName>
</protein>
<dbReference type="Gene3D" id="3.30.160.880">
    <property type="entry name" value="Cell division protein ZapA protomer, N-terminal domain"/>
    <property type="match status" value="1"/>
</dbReference>